<keyword evidence="2" id="KW-0732">Signal</keyword>
<dbReference type="OrthoDB" id="181001at2"/>
<dbReference type="Proteomes" id="UP000290218">
    <property type="component" value="Unassembled WGS sequence"/>
</dbReference>
<reference evidence="3 4" key="1">
    <citation type="submission" date="2019-01" db="EMBL/GenBank/DDBJ databases">
        <title>Lacunisphaera sp. strain TWA-58.</title>
        <authorList>
            <person name="Chen W.-M."/>
        </authorList>
    </citation>
    <scope>NUCLEOTIDE SEQUENCE [LARGE SCALE GENOMIC DNA]</scope>
    <source>
        <strain evidence="3 4">TWA-58</strain>
    </source>
</reference>
<keyword evidence="4" id="KW-1185">Reference proteome</keyword>
<comment type="caution">
    <text evidence="3">The sequence shown here is derived from an EMBL/GenBank/DDBJ whole genome shotgun (WGS) entry which is preliminary data.</text>
</comment>
<keyword evidence="1" id="KW-1133">Transmembrane helix</keyword>
<evidence type="ECO:0000256" key="2">
    <source>
        <dbReference type="SAM" id="SignalP"/>
    </source>
</evidence>
<accession>A0A4Q1C7T8</accession>
<sequence>MKKLLRPLRNAIVLGTLTRAVSAFAAIVPTEWRHRQEINVSTPGVIRVELPDATFDAARPDLADLRLLDPDGREIALLVDTPSTPPAHTTRPASFEARLENGNTVLLLGTGTENIGLAAITLETPHPHFLRAAKIEISSDRDSWTSVDEGVPLFRQWGAERLAITLNHRPAAWIRITVQGVTVPFTGASLHFAAAEPVSALPVGARITGRQEFAGETVLTVTLDGKHAPLTALELDTPEPLFMRRVTVAVRDVRDLVPGERIVGSGTLYRVALDGAKPRAQLELNFSHQPLSRELLVHIHNGDSPPLAVNGLRVKREPAGLRFLAPSAGSYTLLAGNPQAKAPRYDLAALVGDLQAATATIVAPGPLQDTTNYQPRASLAEPPLPDVPLTGAPLDPDGWTRRKPVQLAAAGVQELELDAATLAGARHDFADLRLVRAENQIPYLLERTKLARSLTLAPETAPDTRRPSVSTWRLKLPHAGLPLLRLALTSDTPLFQRQFRLYEKVTAGDGRSYEHTLASGEWSRTPEAGSPRTRVFELSNRLQTDTLFLETDNGDNPPVELAGVKAEHAVVRLVFKTAETDGYELLYGNDHTAAPRYDLSLVAPQLLTADRHSARLGAEEAAPAGFARGALRHLKGGYLFWGALSLVVVVLLVVVARLLPKAEASK</sequence>
<dbReference type="EMBL" id="SDHX01000001">
    <property type="protein sequence ID" value="RXK54871.1"/>
    <property type="molecule type" value="Genomic_DNA"/>
</dbReference>
<keyword evidence="1" id="KW-0812">Transmembrane</keyword>
<feature type="chain" id="PRO_5020549214" evidence="2">
    <location>
        <begin position="26"/>
        <end position="666"/>
    </location>
</feature>
<organism evidence="3 4">
    <name type="scientific">Oleiharenicola lentus</name>
    <dbReference type="NCBI Taxonomy" id="2508720"/>
    <lineage>
        <taxon>Bacteria</taxon>
        <taxon>Pseudomonadati</taxon>
        <taxon>Verrucomicrobiota</taxon>
        <taxon>Opitutia</taxon>
        <taxon>Opitutales</taxon>
        <taxon>Opitutaceae</taxon>
        <taxon>Oleiharenicola</taxon>
    </lineage>
</organism>
<protein>
    <submittedName>
        <fullName evidence="3">DUF3999 family protein</fullName>
    </submittedName>
</protein>
<feature type="transmembrane region" description="Helical" evidence="1">
    <location>
        <begin position="638"/>
        <end position="659"/>
    </location>
</feature>
<dbReference type="AlphaFoldDB" id="A0A4Q1C7T8"/>
<dbReference type="InterPro" id="IPR025060">
    <property type="entry name" value="DUF3999"/>
</dbReference>
<proteinExistence type="predicted"/>
<dbReference type="RefSeq" id="WP_129046235.1">
    <property type="nucleotide sequence ID" value="NZ_SDHX01000001.1"/>
</dbReference>
<dbReference type="Pfam" id="PF13163">
    <property type="entry name" value="DUF3999"/>
    <property type="match status" value="1"/>
</dbReference>
<evidence type="ECO:0000313" key="4">
    <source>
        <dbReference type="Proteomes" id="UP000290218"/>
    </source>
</evidence>
<evidence type="ECO:0000313" key="3">
    <source>
        <dbReference type="EMBL" id="RXK54871.1"/>
    </source>
</evidence>
<feature type="signal peptide" evidence="2">
    <location>
        <begin position="1"/>
        <end position="25"/>
    </location>
</feature>
<gene>
    <name evidence="3" type="ORF">ESB00_02955</name>
</gene>
<keyword evidence="1" id="KW-0472">Membrane</keyword>
<evidence type="ECO:0000256" key="1">
    <source>
        <dbReference type="SAM" id="Phobius"/>
    </source>
</evidence>
<name>A0A4Q1C7T8_9BACT</name>